<evidence type="ECO:0000256" key="3">
    <source>
        <dbReference type="ARBA" id="ARBA00023054"/>
    </source>
</evidence>
<dbReference type="Gene3D" id="2.40.30.170">
    <property type="match status" value="1"/>
</dbReference>
<dbReference type="GO" id="GO:0016020">
    <property type="term" value="C:membrane"/>
    <property type="evidence" value="ECO:0007669"/>
    <property type="project" value="InterPro"/>
</dbReference>
<evidence type="ECO:0000256" key="2">
    <source>
        <dbReference type="ARBA" id="ARBA00009477"/>
    </source>
</evidence>
<dbReference type="Gene3D" id="2.40.420.20">
    <property type="match status" value="1"/>
</dbReference>
<keyword evidence="3 4" id="KW-0175">Coiled coil</keyword>
<evidence type="ECO:0000256" key="4">
    <source>
        <dbReference type="SAM" id="Coils"/>
    </source>
</evidence>
<feature type="compositionally biased region" description="Pro residues" evidence="5">
    <location>
        <begin position="500"/>
        <end position="519"/>
    </location>
</feature>
<gene>
    <name evidence="8" type="ORF">MYAER_4015</name>
</gene>
<dbReference type="AlphaFoldDB" id="A0A0F6U7B1"/>
<dbReference type="GO" id="GO:0030313">
    <property type="term" value="C:cell envelope"/>
    <property type="evidence" value="ECO:0007669"/>
    <property type="project" value="UniProtKB-SubCell"/>
</dbReference>
<dbReference type="Proteomes" id="UP000034103">
    <property type="component" value="Chromosome"/>
</dbReference>
<feature type="domain" description="YknX-like beta-barrel" evidence="7">
    <location>
        <begin position="335"/>
        <end position="406"/>
    </location>
</feature>
<dbReference type="Pfam" id="PF25881">
    <property type="entry name" value="HH_YBHG"/>
    <property type="match status" value="1"/>
</dbReference>
<evidence type="ECO:0000313" key="9">
    <source>
        <dbReference type="Proteomes" id="UP000034103"/>
    </source>
</evidence>
<feature type="coiled-coil region" evidence="4">
    <location>
        <begin position="141"/>
        <end position="168"/>
    </location>
</feature>
<dbReference type="PANTHER" id="PTHR32347">
    <property type="entry name" value="EFFLUX SYSTEM COMPONENT YKNX-RELATED"/>
    <property type="match status" value="1"/>
</dbReference>
<dbReference type="Pfam" id="PF25990">
    <property type="entry name" value="Beta-barrel_YknX"/>
    <property type="match status" value="1"/>
</dbReference>
<evidence type="ECO:0000256" key="5">
    <source>
        <dbReference type="SAM" id="MobiDB-lite"/>
    </source>
</evidence>
<reference evidence="8 9" key="1">
    <citation type="journal article" date="2015" name="Genome Announc.">
        <title>Complete Genome Sequence of Microcystis aeruginosa NIES-2549, a Bloom-Forming Cyanobacterium from Lake Kasumigaura, Japan.</title>
        <authorList>
            <person name="Yamaguchi H."/>
            <person name="Suzuki S."/>
            <person name="Tanabe Y."/>
            <person name="Osana Y."/>
            <person name="Shimura Y."/>
            <person name="Ishida K."/>
            <person name="Kawachi M."/>
        </authorList>
    </citation>
    <scope>NUCLEOTIDE SEQUENCE [LARGE SCALE GENOMIC DNA]</scope>
    <source>
        <strain evidence="8 9">NIES-2549</strain>
    </source>
</reference>
<evidence type="ECO:0000259" key="6">
    <source>
        <dbReference type="Pfam" id="PF25881"/>
    </source>
</evidence>
<dbReference type="NCBIfam" id="TIGR01730">
    <property type="entry name" value="RND_mfp"/>
    <property type="match status" value="1"/>
</dbReference>
<dbReference type="InterPro" id="IPR058636">
    <property type="entry name" value="Beta-barrel_YknX"/>
</dbReference>
<evidence type="ECO:0000256" key="1">
    <source>
        <dbReference type="ARBA" id="ARBA00004196"/>
    </source>
</evidence>
<name>A0A0F6U7B1_MICAE</name>
<feature type="region of interest" description="Disordered" evidence="5">
    <location>
        <begin position="473"/>
        <end position="519"/>
    </location>
</feature>
<dbReference type="InterPro" id="IPR006143">
    <property type="entry name" value="RND_pump_MFP"/>
</dbReference>
<organism evidence="8 9">
    <name type="scientific">Microcystis aeruginosa NIES-2549</name>
    <dbReference type="NCBI Taxonomy" id="1641812"/>
    <lineage>
        <taxon>Bacteria</taxon>
        <taxon>Bacillati</taxon>
        <taxon>Cyanobacteriota</taxon>
        <taxon>Cyanophyceae</taxon>
        <taxon>Oscillatoriophycideae</taxon>
        <taxon>Chroococcales</taxon>
        <taxon>Microcystaceae</taxon>
        <taxon>Microcystis</taxon>
    </lineage>
</organism>
<dbReference type="RefSeq" id="WP_046663307.1">
    <property type="nucleotide sequence ID" value="NZ_CP011304.1"/>
</dbReference>
<dbReference type="EMBL" id="CP011304">
    <property type="protein sequence ID" value="AKE66341.1"/>
    <property type="molecule type" value="Genomic_DNA"/>
</dbReference>
<sequence length="519" mass="55620">MSDSSSFQKLNKQPAISWALGLLALFLAIGGIVLAYRQFGHTPHRDSSRPLPVAVEQTDLTIIVSANGTVEPEKVVNVSPKTAGILKELLVDEGYTVKKGQIIAKMDDSDWQGQLLESQGKLAAAQANLRKLIAGNRPQEIAQAQAKLEQLEANLQKLMAGNRSQEIAQEKARLEGLKAIFQKSDDEYRRNQLLFNEGAISQQTLNEKLATRDSAQAAVIESQEKLSLLKEGTRSEEIAQAKAEVRNQQQVLDLLQAGTRQEEIDQARAEVTTAQGSLQNVKTQIEDTIIKAPFDGVVTFVYAEPGAFVAPTTTGSSVSSATSSSILSLVSQNEVVSNVAEKNIDKIRVGQKVTITADAYPDKIFHGRVSLIATQATVEQNVTSFEVKVTLEEKAARELKAGMNVSTDFQVGQLKNALTVPTIAVTRQNEQTGVFVGAPNQPPRFVPITTGVTIGNRTEVKSGLDGSEHILINPPSDTRPRQGFSWQSLFGGGGNEPAAGGPPPGAPPQGASPPPSGPL</sequence>
<protein>
    <submittedName>
        <fullName evidence="8">Secretion protein HlyD</fullName>
    </submittedName>
</protein>
<dbReference type="InterPro" id="IPR050465">
    <property type="entry name" value="UPF0194_transport"/>
</dbReference>
<evidence type="ECO:0000259" key="7">
    <source>
        <dbReference type="Pfam" id="PF25990"/>
    </source>
</evidence>
<comment type="similarity">
    <text evidence="2">Belongs to the membrane fusion protein (MFP) (TC 8.A.1) family.</text>
</comment>
<dbReference type="PRINTS" id="PR01490">
    <property type="entry name" value="RTXTOXIND"/>
</dbReference>
<dbReference type="InterPro" id="IPR059052">
    <property type="entry name" value="HH_YbhG-like"/>
</dbReference>
<proteinExistence type="inferred from homology"/>
<dbReference type="HOGENOM" id="CLU_018816_14_2_3"/>
<dbReference type="PATRIC" id="fig|1641812.3.peg.4152"/>
<dbReference type="Gene3D" id="2.40.50.100">
    <property type="match status" value="1"/>
</dbReference>
<feature type="domain" description="YbhG-like alpha-helical hairpin" evidence="6">
    <location>
        <begin position="152"/>
        <end position="248"/>
    </location>
</feature>
<feature type="coiled-coil region" evidence="4">
    <location>
        <begin position="238"/>
        <end position="284"/>
    </location>
</feature>
<dbReference type="SUPFAM" id="SSF111369">
    <property type="entry name" value="HlyD-like secretion proteins"/>
    <property type="match status" value="2"/>
</dbReference>
<dbReference type="PANTHER" id="PTHR32347:SF14">
    <property type="entry name" value="EFFLUX SYSTEM COMPONENT YKNX-RELATED"/>
    <property type="match status" value="1"/>
</dbReference>
<dbReference type="GO" id="GO:0022857">
    <property type="term" value="F:transmembrane transporter activity"/>
    <property type="evidence" value="ECO:0007669"/>
    <property type="project" value="InterPro"/>
</dbReference>
<accession>A0A0F6U7B1</accession>
<comment type="subcellular location">
    <subcellularLocation>
        <location evidence="1">Cell envelope</location>
    </subcellularLocation>
</comment>
<evidence type="ECO:0000313" key="8">
    <source>
        <dbReference type="EMBL" id="AKE66341.1"/>
    </source>
</evidence>